<dbReference type="STRING" id="79200.A0A164YJN2"/>
<keyword evidence="1 3" id="KW-0853">WD repeat</keyword>
<keyword evidence="2" id="KW-0677">Repeat</keyword>
<evidence type="ECO:0000256" key="4">
    <source>
        <dbReference type="SAM" id="MobiDB-lite"/>
    </source>
</evidence>
<feature type="compositionally biased region" description="Polar residues" evidence="4">
    <location>
        <begin position="400"/>
        <end position="422"/>
    </location>
</feature>
<dbReference type="Gramene" id="KZM94614">
    <property type="protein sequence ID" value="KZM94614"/>
    <property type="gene ID" value="DCAR_017857"/>
</dbReference>
<dbReference type="PROSITE" id="PS50082">
    <property type="entry name" value="WD_REPEATS_2"/>
    <property type="match status" value="2"/>
</dbReference>
<dbReference type="PROSITE" id="PS50896">
    <property type="entry name" value="LISH"/>
    <property type="match status" value="1"/>
</dbReference>
<dbReference type="PROSITE" id="PS00678">
    <property type="entry name" value="WD_REPEATS_1"/>
    <property type="match status" value="1"/>
</dbReference>
<dbReference type="EMBL" id="LNRQ01000005">
    <property type="protein sequence ID" value="KZM94614.1"/>
    <property type="molecule type" value="Genomic_DNA"/>
</dbReference>
<feature type="region of interest" description="Disordered" evidence="4">
    <location>
        <begin position="309"/>
        <end position="463"/>
    </location>
</feature>
<dbReference type="PANTHER" id="PTHR44376">
    <property type="entry name" value="TRANSCRIPTIONAL REGULATOR OF FILAMENTOUS GROWTH FLO8"/>
    <property type="match status" value="1"/>
</dbReference>
<sequence>MLQACLLSSRPGDIAFALPRGKIVVHRGLLQKLNSDAELLFLKDALGHIQNVQSLKSSKNDSEKVLTKFDLFDGRILAMKNEEVKSPPPEEVKYQTLTVKEIQSLRSESSDAPSVNTKNITLLIIIIMDDPERILDAYIHDYLVKRRYSATSRIFQAEAAVPCNSTVIDAPGGFLYEWWSVFWDIFIARYKLQVPGVLSNSETQVTHEQENPQQRHQHSLESRRNLQMNEYLLQGKIQQQHQQLLGQQRRKEIEMDHRAHDLCSRQPDIMAIDANKALTMNSLAGQSRNIRNSPSAGISYLHPSINEGVTNTPLEGHPLNVTGSSNDGKLFSASEVVPNEGSGLQEGYPLSASGDGDVLTKQTQHNNEHRQQSRQGAIRKKSQNSDCTLYRNDKEGFGGSSTMFDDSLSNSSQRNDQASKNKTGQKRKISSSAHARKAVTTSTAGPSPTALPASSSSHRAVDSPRFSRSSCLLGNYGGGKHASGALSTPLDCFAGGQSLEVNDNTNMISNSADHQVDPGEGGSTFSEIGQISAACQVNFCNLSTDGKLLVTGGGYDKKANLWSTDLGELRGVFEEHSDEISDACFSPQRPCIATSSLDKTVKVWDVEKPSYSLQTFCGHSAPVTSIDYHPINGDLICSCDSVNEIRYWSVKNGECDRVLKGGGTKVRFQPNHGRYIASVGSGLSLLDVETTQVVSNQFESLDLWNMVENRLMTPVVEPVCALAVSETSGLVASASWDNGVKMWKWI</sequence>
<dbReference type="SUPFAM" id="SSF50978">
    <property type="entry name" value="WD40 repeat-like"/>
    <property type="match status" value="1"/>
</dbReference>
<protein>
    <recommendedName>
        <fullName evidence="6">LisH domain-containing protein</fullName>
    </recommendedName>
</protein>
<dbReference type="PANTHER" id="PTHR44376:SF17">
    <property type="entry name" value="TRANSCRIPTIONAL COREPRESSOR LEUNIG-LIKE ISOFORM X1"/>
    <property type="match status" value="1"/>
</dbReference>
<name>A0A164YJN2_DAUCS</name>
<accession>A0A164YJN2</accession>
<dbReference type="InterPro" id="IPR015943">
    <property type="entry name" value="WD40/YVTN_repeat-like_dom_sf"/>
</dbReference>
<organism evidence="5">
    <name type="scientific">Daucus carota subsp. sativus</name>
    <name type="common">Carrot</name>
    <dbReference type="NCBI Taxonomy" id="79200"/>
    <lineage>
        <taxon>Eukaryota</taxon>
        <taxon>Viridiplantae</taxon>
        <taxon>Streptophyta</taxon>
        <taxon>Embryophyta</taxon>
        <taxon>Tracheophyta</taxon>
        <taxon>Spermatophyta</taxon>
        <taxon>Magnoliopsida</taxon>
        <taxon>eudicotyledons</taxon>
        <taxon>Gunneridae</taxon>
        <taxon>Pentapetalae</taxon>
        <taxon>asterids</taxon>
        <taxon>campanulids</taxon>
        <taxon>Apiales</taxon>
        <taxon>Apiaceae</taxon>
        <taxon>Apioideae</taxon>
        <taxon>Scandiceae</taxon>
        <taxon>Daucinae</taxon>
        <taxon>Daucus</taxon>
        <taxon>Daucus sect. Daucus</taxon>
    </lineage>
</organism>
<dbReference type="InterPro" id="IPR019775">
    <property type="entry name" value="WD40_repeat_CS"/>
</dbReference>
<dbReference type="SMART" id="SM00320">
    <property type="entry name" value="WD40"/>
    <property type="match status" value="5"/>
</dbReference>
<evidence type="ECO:0008006" key="6">
    <source>
        <dbReference type="Google" id="ProtNLM"/>
    </source>
</evidence>
<dbReference type="InterPro" id="IPR044716">
    <property type="entry name" value="LEUNIG-like"/>
</dbReference>
<evidence type="ECO:0000313" key="5">
    <source>
        <dbReference type="EMBL" id="KZM94614.1"/>
    </source>
</evidence>
<dbReference type="Pfam" id="PF08513">
    <property type="entry name" value="LisH"/>
    <property type="match status" value="1"/>
</dbReference>
<feature type="repeat" description="WD" evidence="3">
    <location>
        <begin position="573"/>
        <end position="614"/>
    </location>
</feature>
<evidence type="ECO:0000256" key="3">
    <source>
        <dbReference type="PROSITE-ProRule" id="PRU00221"/>
    </source>
</evidence>
<feature type="compositionally biased region" description="Low complexity" evidence="4">
    <location>
        <begin position="440"/>
        <end position="457"/>
    </location>
</feature>
<dbReference type="GO" id="GO:0003714">
    <property type="term" value="F:transcription corepressor activity"/>
    <property type="evidence" value="ECO:0007669"/>
    <property type="project" value="InterPro"/>
</dbReference>
<evidence type="ECO:0000256" key="1">
    <source>
        <dbReference type="ARBA" id="ARBA00022574"/>
    </source>
</evidence>
<feature type="compositionally biased region" description="Basic residues" evidence="4">
    <location>
        <begin position="423"/>
        <end position="437"/>
    </location>
</feature>
<gene>
    <name evidence="5" type="ORF">DCAR_017857</name>
</gene>
<dbReference type="InterPro" id="IPR036322">
    <property type="entry name" value="WD40_repeat_dom_sf"/>
</dbReference>
<dbReference type="Pfam" id="PF00400">
    <property type="entry name" value="WD40"/>
    <property type="match status" value="4"/>
</dbReference>
<comment type="caution">
    <text evidence="5">The sequence shown here is derived from an EMBL/GenBank/DDBJ whole genome shotgun (WGS) entry which is preliminary data.</text>
</comment>
<evidence type="ECO:0000256" key="2">
    <source>
        <dbReference type="ARBA" id="ARBA00022737"/>
    </source>
</evidence>
<proteinExistence type="predicted"/>
<dbReference type="PROSITE" id="PS50294">
    <property type="entry name" value="WD_REPEATS_REGION"/>
    <property type="match status" value="1"/>
</dbReference>
<dbReference type="Gene3D" id="2.130.10.10">
    <property type="entry name" value="YVTN repeat-like/Quinoprotein amine dehydrogenase"/>
    <property type="match status" value="1"/>
</dbReference>
<dbReference type="InterPro" id="IPR001680">
    <property type="entry name" value="WD40_rpt"/>
</dbReference>
<reference evidence="5" key="1">
    <citation type="journal article" date="2016" name="Nat. Genet.">
        <title>A high-quality carrot genome assembly provides new insights into carotenoid accumulation and asterid genome evolution.</title>
        <authorList>
            <person name="Iorizzo M."/>
            <person name="Ellison S."/>
            <person name="Senalik D."/>
            <person name="Zeng P."/>
            <person name="Satapoomin P."/>
            <person name="Huang J."/>
            <person name="Bowman M."/>
            <person name="Iovene M."/>
            <person name="Sanseverino W."/>
            <person name="Cavagnaro P."/>
            <person name="Yildiz M."/>
            <person name="Macko-Podgorni A."/>
            <person name="Moranska E."/>
            <person name="Grzebelus E."/>
            <person name="Grzebelus D."/>
            <person name="Ashrafi H."/>
            <person name="Zheng Z."/>
            <person name="Cheng S."/>
            <person name="Spooner D."/>
            <person name="Van Deynze A."/>
            <person name="Simon P."/>
        </authorList>
    </citation>
    <scope>NUCLEOTIDE SEQUENCE [LARGE SCALE GENOMIC DNA]</scope>
    <source>
        <tissue evidence="5">Leaf</tissue>
    </source>
</reference>
<dbReference type="AlphaFoldDB" id="A0A164YJN2"/>
<dbReference type="InterPro" id="IPR006594">
    <property type="entry name" value="LisH"/>
</dbReference>
<feature type="repeat" description="WD" evidence="3">
    <location>
        <begin position="616"/>
        <end position="658"/>
    </location>
</feature>